<evidence type="ECO:0000313" key="2">
    <source>
        <dbReference type="Proteomes" id="UP000005013"/>
    </source>
</evidence>
<dbReference type="RefSeq" id="WP_014659976.1">
    <property type="nucleotide sequence ID" value="NC_017735.1"/>
</dbReference>
<evidence type="ECO:0008006" key="3">
    <source>
        <dbReference type="Google" id="ProtNLM"/>
    </source>
</evidence>
<dbReference type="InterPro" id="IPR002052">
    <property type="entry name" value="DNA_methylase_N6_adenine_CS"/>
</dbReference>
<dbReference type="STRING" id="1163745.HCD_07540"/>
<dbReference type="EMBL" id="CP003481">
    <property type="protein sequence ID" value="AFI06497.1"/>
    <property type="molecule type" value="Genomic_DNA"/>
</dbReference>
<dbReference type="PATRIC" id="fig|1163745.3.peg.1588"/>
<gene>
    <name evidence="1" type="ordered locus">HCD_07540</name>
</gene>
<dbReference type="HOGENOM" id="CLU_018528_0_0_7"/>
<dbReference type="GO" id="GO:0003676">
    <property type="term" value="F:nucleic acid binding"/>
    <property type="evidence" value="ECO:0007669"/>
    <property type="project" value="InterPro"/>
</dbReference>
<dbReference type="OrthoDB" id="399884at2"/>
<dbReference type="AlphaFoldDB" id="I0EU78"/>
<dbReference type="InterPro" id="IPR029063">
    <property type="entry name" value="SAM-dependent_MTases_sf"/>
</dbReference>
<protein>
    <recommendedName>
        <fullName evidence="3">CagY like protein</fullName>
    </recommendedName>
</protein>
<dbReference type="Proteomes" id="UP000005013">
    <property type="component" value="Chromosome"/>
</dbReference>
<dbReference type="KEGG" id="hcm:HCD_07540"/>
<dbReference type="eggNOG" id="COG0827">
    <property type="taxonomic scope" value="Bacteria"/>
</dbReference>
<evidence type="ECO:0000313" key="1">
    <source>
        <dbReference type="EMBL" id="AFI06497.1"/>
    </source>
</evidence>
<accession>I0EU78</accession>
<dbReference type="GO" id="GO:0032259">
    <property type="term" value="P:methylation"/>
    <property type="evidence" value="ECO:0007669"/>
    <property type="project" value="InterPro"/>
</dbReference>
<dbReference type="GO" id="GO:0008168">
    <property type="term" value="F:methyltransferase activity"/>
    <property type="evidence" value="ECO:0007669"/>
    <property type="project" value="InterPro"/>
</dbReference>
<sequence>MDLTDFKKLSEEPLKSSVAKAFFENFDFSGDKIDFIITYNHKNKGKPLWVEPILWAEGKKGKSEIFKSLTQLILTIGKHKFYTHFPPPYLGAFDAFSFAFVPYYKLDFIFTRSDIDFSVTPSNQTSESFKHLLNEITPLLEKEVLIFDYEMQKQELKAFIKDNLLYSKRSKIPVDKNNFVHVYFKWVEHVKPSISIEWQQAKKQGILDADFYLADLLSESNETILESLNTILKVNHYKFNKKLNNFGAFNFDETSFNDKQQAHSNFWSIYERPPKREFWDYIIQRRDLLVSDDVRERKGAFFTPKIWVEKSQEYLAKILGQDYQDEYIIWDCAGGTGNLLSGLINKANLYLSTLDKSDVSIVKERIKNGAKLLENHVFQFDFLNDDFFSEKVPKSLQEILKDQEKLKKLIIYINPPYAEASTTATRHGTGNNKPEVATTTFYTKNKSELGSAGRELFAQFFMRIYKELNGVTLASFSTLKNLQGSNFKKFREVFKAEFKGGFMVPADSFDNVKGQFPIGFLVWNTKADLSFRNPKPKLRELKGNYRFSETTTLSPKKANSKYNSLQEFLPCNLDMINSYKNNTSAPKLTNSKGQNEILQQNPLKLQNRISLEVFDSFGGFLGTKNIVIDDENNKPIIHFLRPFYDKKTEPIAFLRMIGADFQNSIGCFLTLTLTPNDVNTALSTPITTQNIYPIFLYLTIRHCIKATWQNDRDQFYAPYNDAWQDDNEFKNNALAFMLFHTQNRISLNASKTYAKRVGINHFIPFSEQEVNAKERYTSHVLLDFLKGKTPKKESDNLFDDPKKEIKPLEFSENALSVFNAGKEIYRYYHAQDFTNHDYNANASLYDIKEFFQGRNAQGKLNPPIKAKDGYYKQLYANLQDALKDLAKDLQPKVYEYGFLRE</sequence>
<reference evidence="1 2" key="1">
    <citation type="journal article" date="2013" name="PLoS ONE">
        <title>Sequence Divergence and Conservation in Genomes ofHelicobacter cetorum Strains from a Dolphin and a Whale.</title>
        <authorList>
            <person name="Kersulyte D."/>
            <person name="Rossi M."/>
            <person name="Berg D.E."/>
        </authorList>
    </citation>
    <scope>NUCLEOTIDE SEQUENCE [LARGE SCALE GENOMIC DNA]</scope>
    <source>
        <strain evidence="1 2">MIT 99-5656</strain>
    </source>
</reference>
<keyword evidence="2" id="KW-1185">Reference proteome</keyword>
<dbReference type="PROSITE" id="PS00092">
    <property type="entry name" value="N6_MTASE"/>
    <property type="match status" value="1"/>
</dbReference>
<organism evidence="1 2">
    <name type="scientific">Helicobacter cetorum (strain ATCC BAA-540 / CCUG 52418 / MIT 99-5656)</name>
    <dbReference type="NCBI Taxonomy" id="1163745"/>
    <lineage>
        <taxon>Bacteria</taxon>
        <taxon>Pseudomonadati</taxon>
        <taxon>Campylobacterota</taxon>
        <taxon>Epsilonproteobacteria</taxon>
        <taxon>Campylobacterales</taxon>
        <taxon>Helicobacteraceae</taxon>
        <taxon>Helicobacter</taxon>
    </lineage>
</organism>
<dbReference type="SUPFAM" id="SSF53335">
    <property type="entry name" value="S-adenosyl-L-methionine-dependent methyltransferases"/>
    <property type="match status" value="1"/>
</dbReference>
<name>I0EU78_HELCM</name>
<proteinExistence type="predicted"/>